<dbReference type="Proteomes" id="UP000094669">
    <property type="component" value="Unassembled WGS sequence"/>
</dbReference>
<sequence>MIERRQAKRIYSEELYNFNVSILTKASFFLAHILNISELGIAVVSTIQHGNCIIIGDRIAGKIHFPNRVSRIKFYGNLVRKVYVSIDNCESLALFINFDSRISLPVDFLALDLR</sequence>
<evidence type="ECO:0000313" key="2">
    <source>
        <dbReference type="Proteomes" id="UP000094669"/>
    </source>
</evidence>
<comment type="caution">
    <text evidence="1">The sequence shown here is derived from an EMBL/GenBank/DDBJ whole genome shotgun (WGS) entry which is preliminary data.</text>
</comment>
<keyword evidence="2" id="KW-1185">Reference proteome</keyword>
<protein>
    <recommendedName>
        <fullName evidence="3">PilZ domain-containing protein</fullName>
    </recommendedName>
</protein>
<evidence type="ECO:0008006" key="3">
    <source>
        <dbReference type="Google" id="ProtNLM"/>
    </source>
</evidence>
<organism evidence="1 2">
    <name type="scientific">Leptospira inadai serovar Lyme</name>
    <dbReference type="NCBI Taxonomy" id="293084"/>
    <lineage>
        <taxon>Bacteria</taxon>
        <taxon>Pseudomonadati</taxon>
        <taxon>Spirochaetota</taxon>
        <taxon>Spirochaetia</taxon>
        <taxon>Leptospirales</taxon>
        <taxon>Leptospiraceae</taxon>
        <taxon>Leptospira</taxon>
    </lineage>
</organism>
<name>A0ABX4YGJ1_9LEPT</name>
<dbReference type="EMBL" id="MCRM02000015">
    <property type="protein sequence ID" value="PNV74378.1"/>
    <property type="molecule type" value="Genomic_DNA"/>
</dbReference>
<accession>A0ABX4YGJ1</accession>
<reference evidence="1" key="1">
    <citation type="submission" date="2018-01" db="EMBL/GenBank/DDBJ databases">
        <title>Genomic characterization of Leptospira inadai serogroup Lyme isolated from captured rat in Brazil and comparative analysis with human reference strain.</title>
        <authorList>
            <person name="Moreno L.Z."/>
            <person name="Loureiro A.P."/>
            <person name="Miraglia F."/>
            <person name="Kremer F.S."/>
            <person name="Eslabao M.R."/>
            <person name="Dellagostin O.A."/>
            <person name="Lilenbaum W."/>
            <person name="Moreno A.M."/>
        </authorList>
    </citation>
    <scope>NUCLEOTIDE SEQUENCE [LARGE SCALE GENOMIC DNA]</scope>
    <source>
        <strain evidence="1">M34/99</strain>
    </source>
</reference>
<gene>
    <name evidence="1" type="ORF">BES34_014435</name>
</gene>
<proteinExistence type="predicted"/>
<evidence type="ECO:0000313" key="1">
    <source>
        <dbReference type="EMBL" id="PNV74378.1"/>
    </source>
</evidence>